<proteinExistence type="predicted"/>
<gene>
    <name evidence="2" type="ORF">MGAL_10B035799</name>
</gene>
<feature type="region of interest" description="Disordered" evidence="1">
    <location>
        <begin position="1"/>
        <end position="33"/>
    </location>
</feature>
<reference evidence="2" key="1">
    <citation type="submission" date="2018-11" db="EMBL/GenBank/DDBJ databases">
        <authorList>
            <person name="Alioto T."/>
            <person name="Alioto T."/>
        </authorList>
    </citation>
    <scope>NUCLEOTIDE SEQUENCE</scope>
</reference>
<accession>A0A8B6CC21</accession>
<dbReference type="EMBL" id="UYJE01001482">
    <property type="protein sequence ID" value="VDI02519.1"/>
    <property type="molecule type" value="Genomic_DNA"/>
</dbReference>
<feature type="non-terminal residue" evidence="2">
    <location>
        <position position="1"/>
    </location>
</feature>
<keyword evidence="3" id="KW-1185">Reference proteome</keyword>
<dbReference type="Proteomes" id="UP000596742">
    <property type="component" value="Unassembled WGS sequence"/>
</dbReference>
<sequence>SKEFSEKTTHIQIQLAHTRKKKNAEDAGEEKERGTNVFLRNRCVPTNLFQKIKEKKKDITFLGNVMD</sequence>
<organism evidence="2 3">
    <name type="scientific">Mytilus galloprovincialis</name>
    <name type="common">Mediterranean mussel</name>
    <dbReference type="NCBI Taxonomy" id="29158"/>
    <lineage>
        <taxon>Eukaryota</taxon>
        <taxon>Metazoa</taxon>
        <taxon>Spiralia</taxon>
        <taxon>Lophotrochozoa</taxon>
        <taxon>Mollusca</taxon>
        <taxon>Bivalvia</taxon>
        <taxon>Autobranchia</taxon>
        <taxon>Pteriomorphia</taxon>
        <taxon>Mytilida</taxon>
        <taxon>Mytiloidea</taxon>
        <taxon>Mytilidae</taxon>
        <taxon>Mytilinae</taxon>
        <taxon>Mytilus</taxon>
    </lineage>
</organism>
<name>A0A8B6CC21_MYTGA</name>
<protein>
    <submittedName>
        <fullName evidence="2">Uncharacterized protein</fullName>
    </submittedName>
</protein>
<evidence type="ECO:0000256" key="1">
    <source>
        <dbReference type="SAM" id="MobiDB-lite"/>
    </source>
</evidence>
<dbReference type="AlphaFoldDB" id="A0A8B6CC21"/>
<comment type="caution">
    <text evidence="2">The sequence shown here is derived from an EMBL/GenBank/DDBJ whole genome shotgun (WGS) entry which is preliminary data.</text>
</comment>
<evidence type="ECO:0000313" key="3">
    <source>
        <dbReference type="Proteomes" id="UP000596742"/>
    </source>
</evidence>
<evidence type="ECO:0000313" key="2">
    <source>
        <dbReference type="EMBL" id="VDI02519.1"/>
    </source>
</evidence>